<sequence>MSTAFDQQYQVFLTLAQQNTPAAARDMLETLALDPAVIERILERYERDALAVRDLREPRSVVLNNRFTWYTGPRKGDRCWPALQTLLHRDGWNESALESLDDASTKILALMSHPREKAFAVRGLVVGYVQSGKTTNFTSVLAKAADRGYKLFIVLAGIHNGLRRQTQLRLQEQLVRPNPLLWHQLTDPDRDFSPPANAAAFFNDANHQYVLCVVKKNPTVLRKFTRWLDSARGFLGNAPALVIDDEADQATVATRTINPLIRGVLDRLPKACYVGYTATPFANLLIDPSAKDLYPEHFVVNLPRPARYFGPEVIFGREVQDHEDPDEVPAGYDMVRVVPDDDVDLLRPAKGEAEDFAPVMTDSLRTAVAYFCMATAARTARGTGNPHSTMLIHTSVSTSVHQSFDVPLRHLLRSLAQEVLGNDLADLRRLWESECSRVSADEFGEKAVPFDTLLPYLPDVVDRCRVIMDNSTSNDRLDYESGPVVAIAVGGNTLSRGLTLEGLCVSYFVRSVSAYDTLLQMGRWFGFRNGYADLPRIWMTRELREWFRHLASVEAEMRRDIDVYMTEDKTPLDFAVRIRTHPALLVTAAAKMKSAVKAAAAYGGQRVQTRYFPVEDAVWLRENQQHARRLVELAATRGCRIDRDNARDRVLLRDVPHELILDFLDGYQFHDRSQECDSALIRAYIRKRSEQRALRQWNIALIGNPTSNTEGFEFAPGIAVGRVTRSRLDPDSPVADIKTLMSRRDAAVDLTVDRSGELSEDAIKKLRRAQLPDHGLLTLYAIDSHSPTRRPDRHALQAADHVIGVGLVFPEPRESDSAVEREYISANLAGLHVEEEDLAGLETEQS</sequence>
<proteinExistence type="predicted"/>
<dbReference type="EMBL" id="BONI01000020">
    <property type="protein sequence ID" value="GIG06102.1"/>
    <property type="molecule type" value="Genomic_DNA"/>
</dbReference>
<organism evidence="2 3">
    <name type="scientific">Catellatospora coxensis</name>
    <dbReference type="NCBI Taxonomy" id="310354"/>
    <lineage>
        <taxon>Bacteria</taxon>
        <taxon>Bacillati</taxon>
        <taxon>Actinomycetota</taxon>
        <taxon>Actinomycetes</taxon>
        <taxon>Micromonosporales</taxon>
        <taxon>Micromonosporaceae</taxon>
        <taxon>Catellatospora</taxon>
    </lineage>
</organism>
<dbReference type="Proteomes" id="UP000630887">
    <property type="component" value="Unassembled WGS sequence"/>
</dbReference>
<accession>A0A8J3KNA0</accession>
<keyword evidence="3" id="KW-1185">Reference proteome</keyword>
<evidence type="ECO:0000259" key="1">
    <source>
        <dbReference type="Pfam" id="PF10593"/>
    </source>
</evidence>
<keyword evidence="2" id="KW-0378">Hydrolase</keyword>
<feature type="domain" description="Putative endonuclease Z1" evidence="1">
    <location>
        <begin position="363"/>
        <end position="584"/>
    </location>
</feature>
<evidence type="ECO:0000313" key="3">
    <source>
        <dbReference type="Proteomes" id="UP000630887"/>
    </source>
</evidence>
<dbReference type="InterPro" id="IPR027417">
    <property type="entry name" value="P-loop_NTPase"/>
</dbReference>
<name>A0A8J3KNA0_9ACTN</name>
<dbReference type="Pfam" id="PF10593">
    <property type="entry name" value="Z1"/>
    <property type="match status" value="1"/>
</dbReference>
<dbReference type="AlphaFoldDB" id="A0A8J3KNA0"/>
<dbReference type="InterPro" id="IPR018310">
    <property type="entry name" value="Put_endonuclease_Z1-dom"/>
</dbReference>
<keyword evidence="2" id="KW-0255">Endonuclease</keyword>
<dbReference type="SUPFAM" id="SSF52540">
    <property type="entry name" value="P-loop containing nucleoside triphosphate hydrolases"/>
    <property type="match status" value="1"/>
</dbReference>
<dbReference type="RefSeq" id="WP_203692491.1">
    <property type="nucleotide sequence ID" value="NZ_BAAALC010000030.1"/>
</dbReference>
<dbReference type="GO" id="GO:0004519">
    <property type="term" value="F:endonuclease activity"/>
    <property type="evidence" value="ECO:0007669"/>
    <property type="project" value="UniProtKB-KW"/>
</dbReference>
<gene>
    <name evidence="2" type="ORF">Cco03nite_28020</name>
</gene>
<keyword evidence="2" id="KW-0540">Nuclease</keyword>
<reference evidence="2 3" key="1">
    <citation type="submission" date="2021-01" db="EMBL/GenBank/DDBJ databases">
        <title>Whole genome shotgun sequence of Catellatospora coxensis NBRC 107359.</title>
        <authorList>
            <person name="Komaki H."/>
            <person name="Tamura T."/>
        </authorList>
    </citation>
    <scope>NUCLEOTIDE SEQUENCE [LARGE SCALE GENOMIC DNA]</scope>
    <source>
        <strain evidence="2 3">NBRC 107359</strain>
    </source>
</reference>
<evidence type="ECO:0000313" key="2">
    <source>
        <dbReference type="EMBL" id="GIG06102.1"/>
    </source>
</evidence>
<comment type="caution">
    <text evidence="2">The sequence shown here is derived from an EMBL/GenBank/DDBJ whole genome shotgun (WGS) entry which is preliminary data.</text>
</comment>
<protein>
    <submittedName>
        <fullName evidence="2">Endonuclease</fullName>
    </submittedName>
</protein>